<dbReference type="EMBL" id="DQ813662">
    <property type="protein sequence ID" value="ABI13903.1"/>
    <property type="molecule type" value="Genomic_DNA"/>
</dbReference>
<evidence type="ECO:0000313" key="11">
    <source>
        <dbReference type="EMBL" id="ALR71261.1"/>
    </source>
</evidence>
<keyword evidence="20" id="KW-1185">Reference proteome</keyword>
<organism evidence="5">
    <name type="scientific">Anticarsia gemmatalis multiple nucleopolyhedrovirus</name>
    <dbReference type="NCBI Taxonomy" id="268591"/>
    <lineage>
        <taxon>Viruses</taxon>
        <taxon>Viruses incertae sedis</taxon>
        <taxon>Naldaviricetes</taxon>
        <taxon>Lefavirales</taxon>
        <taxon>Baculoviridae</taxon>
        <taxon>Alphabaculovirus</taxon>
        <taxon>Alphabaculovirus angemmatalis</taxon>
    </lineage>
</organism>
<dbReference type="RefSeq" id="YP_009316056.1">
    <property type="nucleotide sequence ID" value="NC_031761.1"/>
</dbReference>
<proteinExistence type="predicted"/>
<dbReference type="Proteomes" id="UP000201348">
    <property type="component" value="Segment"/>
</dbReference>
<gene>
    <name evidence="5" type="ORF">AGNV_039</name>
</gene>
<dbReference type="EMBL" id="KR815466">
    <property type="protein sequence ID" value="ALR71575.1"/>
    <property type="molecule type" value="Genomic_DNA"/>
</dbReference>
<evidence type="ECO:0000313" key="16">
    <source>
        <dbReference type="EMBL" id="ALR72204.1"/>
    </source>
</evidence>
<evidence type="ECO:0000313" key="20">
    <source>
        <dbReference type="Proteomes" id="UP000201348"/>
    </source>
</evidence>
<dbReference type="EMBL" id="KR815459">
    <property type="protein sequence ID" value="ALR70474.1"/>
    <property type="molecule type" value="Genomic_DNA"/>
</dbReference>
<evidence type="ECO:0000313" key="17">
    <source>
        <dbReference type="EMBL" id="ALR72360.1"/>
    </source>
</evidence>
<name>A0A0S3IXW7_9ABAC</name>
<evidence type="ECO:0000313" key="10">
    <source>
        <dbReference type="EMBL" id="ALR71103.1"/>
    </source>
</evidence>
<dbReference type="EMBL" id="KR815455">
    <property type="protein sequence ID" value="ALR69846.1"/>
    <property type="molecule type" value="Genomic_DNA"/>
</dbReference>
<evidence type="ECO:0000313" key="7">
    <source>
        <dbReference type="EMBL" id="ALR70631.1"/>
    </source>
</evidence>
<protein>
    <submittedName>
        <fullName evidence="5">Uncharacterized protein</fullName>
    </submittedName>
</protein>
<evidence type="ECO:0000313" key="2">
    <source>
        <dbReference type="EMBL" id="ALR69846.1"/>
    </source>
</evidence>
<evidence type="ECO:0000313" key="19">
    <source>
        <dbReference type="EMBL" id="AXE72220.1"/>
    </source>
</evidence>
<dbReference type="EMBL" id="KR815456">
    <property type="protein sequence ID" value="ALR70004.1"/>
    <property type="molecule type" value="Genomic_DNA"/>
</dbReference>
<evidence type="ECO:0000313" key="18">
    <source>
        <dbReference type="EMBL" id="AXE72072.1"/>
    </source>
</evidence>
<dbReference type="EMBL" id="KR815460">
    <property type="protein sequence ID" value="ALR70631.1"/>
    <property type="molecule type" value="Genomic_DNA"/>
</dbReference>
<evidence type="ECO:0000313" key="5">
    <source>
        <dbReference type="EMBL" id="ALR70318.1"/>
    </source>
</evidence>
<dbReference type="Pfam" id="PF17505">
    <property type="entry name" value="DUF5437"/>
    <property type="match status" value="1"/>
</dbReference>
<dbReference type="GeneID" id="30144295"/>
<dbReference type="InterPro" id="IPR035259">
    <property type="entry name" value="DUF5437"/>
</dbReference>
<sequence length="65" mass="7200">MKLFWLLAFVLSAAFARNALPDPLAAPDVHSGHLAGAPPPRVRLAYNAAEQKLQQCRAYLYDHNI</sequence>
<dbReference type="EMBL" id="KR815461">
    <property type="protein sequence ID" value="ALR70788.1"/>
    <property type="molecule type" value="Genomic_DNA"/>
</dbReference>
<dbReference type="Proteomes" id="UP000201478">
    <property type="component" value="Segment"/>
</dbReference>
<dbReference type="EMBL" id="KR815470">
    <property type="protein sequence ID" value="ALR72204.1"/>
    <property type="molecule type" value="Genomic_DNA"/>
</dbReference>
<dbReference type="EMBL" id="KR815465">
    <property type="protein sequence ID" value="ALR71419.1"/>
    <property type="molecule type" value="Genomic_DNA"/>
</dbReference>
<evidence type="ECO:0000313" key="14">
    <source>
        <dbReference type="EMBL" id="ALR71731.1"/>
    </source>
</evidence>
<evidence type="ECO:0000313" key="9">
    <source>
        <dbReference type="EMBL" id="ALR70946.1"/>
    </source>
</evidence>
<reference evidence="1" key="2">
    <citation type="submission" date="2006-06" db="EMBL/GenBank/DDBJ databases">
        <authorList>
            <person name="Oliveira J.V.C."/>
            <person name="Wolff J.L.C."/>
            <person name="Garcia-Maruniak A."/>
            <person name="Ribeiro B.M."/>
            <person name="Castro M.E.B."/>
            <person name="Souza M.L."/>
            <person name="Moscardi F."/>
            <person name="Maruniak J.E."/>
            <person name="Zanotto P.M.A."/>
        </authorList>
    </citation>
    <scope>NUCLEOTIDE SEQUENCE</scope>
    <source>
        <strain evidence="1">AgMNPV-2D</strain>
    </source>
</reference>
<evidence type="ECO:0000313" key="12">
    <source>
        <dbReference type="EMBL" id="ALR71419.1"/>
    </source>
</evidence>
<evidence type="ECO:0000313" key="8">
    <source>
        <dbReference type="EMBL" id="ALR70788.1"/>
    </source>
</evidence>
<dbReference type="EMBL" id="MG746625">
    <property type="protein sequence ID" value="AXE72072.1"/>
    <property type="molecule type" value="Genomic_DNA"/>
</dbReference>
<reference evidence="5 21" key="3">
    <citation type="journal article" date="2015" name="Genome Biol. Evol.">
        <title>The Pangenome of the Anticarsia gemmatalis Multiple Nucleopolyhedrovirus (AgMNPV).</title>
        <authorList>
            <person name="Brito A.F."/>
            <person name="Braconi C.T."/>
            <person name="Weidmann M."/>
            <person name="Dilcher M."/>
            <person name="Alves J.M."/>
            <person name="Gruber A."/>
            <person name="Zanotto P.M."/>
        </authorList>
    </citation>
    <scope>NUCLEOTIDE SEQUENCE</scope>
    <source>
        <strain evidence="2">AgMNPV-26</strain>
        <strain evidence="3">AgMNPV-27</strain>
        <strain evidence="4">AgMNPV-28</strain>
        <strain evidence="5">AgMNPV-29</strain>
        <strain evidence="6">AgMNPV-30</strain>
        <strain evidence="7">AgMNPV-31</strain>
        <strain evidence="8">AgMNPV-32</strain>
        <strain evidence="9">AgMNPV-33</strain>
        <strain evidence="10">AgMNPV-34</strain>
        <strain evidence="11">AgMNPV-35</strain>
        <strain evidence="12">AgMNPV-36</strain>
        <strain evidence="13">AgMNPV-37</strain>
        <strain evidence="14">AgMNPV-38</strain>
        <strain evidence="15">AgMNPV-40</strain>
        <strain evidence="16">AgMNPV-42</strain>
        <strain evidence="17">AgMNPV-43</strain>
    </source>
</reference>
<evidence type="ECO:0000313" key="21">
    <source>
        <dbReference type="Proteomes" id="UP000201478"/>
    </source>
</evidence>
<evidence type="ECO:0000313" key="4">
    <source>
        <dbReference type="EMBL" id="ALR70161.1"/>
    </source>
</evidence>
<dbReference type="EMBL" id="KR815471">
    <property type="protein sequence ID" value="ALR72360.1"/>
    <property type="molecule type" value="Genomic_DNA"/>
</dbReference>
<evidence type="ECO:0000313" key="1">
    <source>
        <dbReference type="EMBL" id="ABI13903.1"/>
    </source>
</evidence>
<dbReference type="EMBL" id="MG746626">
    <property type="protein sequence ID" value="AXE72220.1"/>
    <property type="molecule type" value="Genomic_DNA"/>
</dbReference>
<reference evidence="1" key="4">
    <citation type="submission" date="2015-05" db="EMBL/GenBank/DDBJ databases">
        <title>The genome evolution of wild-type isolates of Anticarsia gemmatalis multiple nucleopolyhedrovirus.</title>
        <authorList>
            <person name="Brito A.F."/>
            <person name="Braconi C.T."/>
            <person name="Weidmann M."/>
            <person name="Dilcher M."/>
            <person name="Alves J.M.P."/>
            <person name="Gruber A."/>
            <person name="Zanotto P.M.A."/>
        </authorList>
    </citation>
    <scope>NUCLEOTIDE SEQUENCE</scope>
    <source>
        <strain evidence="1">AgMNPV-2D</strain>
    </source>
</reference>
<dbReference type="EMBL" id="KR815463">
    <property type="protein sequence ID" value="ALR71103.1"/>
    <property type="molecule type" value="Genomic_DNA"/>
</dbReference>
<dbReference type="EMBL" id="KR815462">
    <property type="protein sequence ID" value="ALR70946.1"/>
    <property type="molecule type" value="Genomic_DNA"/>
</dbReference>
<reference evidence="18" key="5">
    <citation type="submission" date="2018-01" db="EMBL/GenBank/DDBJ databases">
        <title>Biological and molecular characterization of two Anticarsia gemmatalis Multiple Nucleopolyhedrovirus clones exhibiting contrasting virulence variants.</title>
        <authorList>
            <person name="Ferreira B.C."/>
            <person name="Silva A.M.R."/>
            <person name="Melo F.L."/>
            <person name="Sanches M.M."/>
            <person name="Moscardi F."/>
            <person name="Ribeiro B.M."/>
            <person name="Sousa M.L."/>
        </authorList>
    </citation>
    <scope>NUCLEOTIDE SEQUENCE</scope>
    <source>
        <strain evidence="18">Ag-01</strain>
        <strain evidence="19">Ag-16</strain>
    </source>
</reference>
<dbReference type="EMBL" id="KR815464">
    <property type="protein sequence ID" value="ALR71261.1"/>
    <property type="molecule type" value="Genomic_DNA"/>
</dbReference>
<accession>A0A0S3IXW7</accession>
<dbReference type="EMBL" id="KR815467">
    <property type="protein sequence ID" value="ALR71731.1"/>
    <property type="molecule type" value="Genomic_DNA"/>
</dbReference>
<dbReference type="EMBL" id="KR815458">
    <property type="protein sequence ID" value="ALR70318.1"/>
    <property type="molecule type" value="Genomic_DNA"/>
</dbReference>
<accession>Q06KE8</accession>
<dbReference type="EMBL" id="KR815457">
    <property type="protein sequence ID" value="ALR70161.1"/>
    <property type="molecule type" value="Genomic_DNA"/>
</dbReference>
<evidence type="ECO:0000313" key="13">
    <source>
        <dbReference type="EMBL" id="ALR71575.1"/>
    </source>
</evidence>
<dbReference type="EMBL" id="KR815469">
    <property type="protein sequence ID" value="ALR72045.1"/>
    <property type="molecule type" value="Genomic_DNA"/>
</dbReference>
<evidence type="ECO:0000313" key="3">
    <source>
        <dbReference type="EMBL" id="ALR70004.1"/>
    </source>
</evidence>
<dbReference type="KEGG" id="vg:30144295"/>
<evidence type="ECO:0000313" key="15">
    <source>
        <dbReference type="EMBL" id="ALR72045.1"/>
    </source>
</evidence>
<reference evidence="1 20" key="1">
    <citation type="journal article" date="2006" name="J. Gen. Virol.">
        <title>Genome of the most widely used viral biopesticide: Anticarsia gemmatalis multiple nucleopolyhedrovirus.</title>
        <authorList>
            <person name="Oliveira J.V."/>
            <person name="Wolff J.L."/>
            <person name="Garcia-Maruniak A."/>
            <person name="Ribeiro B.M."/>
            <person name="de Castro M.E."/>
            <person name="de Souza M.L."/>
            <person name="Moscardi F."/>
            <person name="Maruniak J.E."/>
            <person name="Zanotto P.M."/>
        </authorList>
    </citation>
    <scope>NUCLEOTIDE SEQUENCE [LARGE SCALE GENOMIC DNA]</scope>
    <source>
        <strain evidence="1">AgMNPV-2D</strain>
    </source>
</reference>
<evidence type="ECO:0000313" key="6">
    <source>
        <dbReference type="EMBL" id="ALR70474.1"/>
    </source>
</evidence>